<dbReference type="SMART" id="SM01161">
    <property type="entry name" value="DUF1767"/>
    <property type="match status" value="1"/>
</dbReference>
<feature type="compositionally biased region" description="Polar residues" evidence="6">
    <location>
        <begin position="928"/>
        <end position="949"/>
    </location>
</feature>
<organism evidence="8 9">
    <name type="scientific">Chironomus riparius</name>
    <dbReference type="NCBI Taxonomy" id="315576"/>
    <lineage>
        <taxon>Eukaryota</taxon>
        <taxon>Metazoa</taxon>
        <taxon>Ecdysozoa</taxon>
        <taxon>Arthropoda</taxon>
        <taxon>Hexapoda</taxon>
        <taxon>Insecta</taxon>
        <taxon>Pterygota</taxon>
        <taxon>Neoptera</taxon>
        <taxon>Endopterygota</taxon>
        <taxon>Diptera</taxon>
        <taxon>Nematocera</taxon>
        <taxon>Chironomoidea</taxon>
        <taxon>Chironomidae</taxon>
        <taxon>Chironominae</taxon>
        <taxon>Chironomus</taxon>
    </lineage>
</organism>
<evidence type="ECO:0000256" key="1">
    <source>
        <dbReference type="ARBA" id="ARBA00004123"/>
    </source>
</evidence>
<dbReference type="SUPFAM" id="SSF63748">
    <property type="entry name" value="Tudor/PWWP/MBT"/>
    <property type="match status" value="1"/>
</dbReference>
<feature type="compositionally biased region" description="Low complexity" evidence="6">
    <location>
        <begin position="664"/>
        <end position="678"/>
    </location>
</feature>
<feature type="compositionally biased region" description="Low complexity" evidence="6">
    <location>
        <begin position="728"/>
        <end position="750"/>
    </location>
</feature>
<dbReference type="Pfam" id="PF08585">
    <property type="entry name" value="RMI1_N_C"/>
    <property type="match status" value="1"/>
</dbReference>
<proteinExistence type="predicted"/>
<accession>A0A9N9RUJ5</accession>
<keyword evidence="3" id="KW-0156">Chromatin regulator</keyword>
<dbReference type="SUPFAM" id="SSF46934">
    <property type="entry name" value="UBA-like"/>
    <property type="match status" value="1"/>
</dbReference>
<feature type="compositionally biased region" description="Basic and acidic residues" evidence="6">
    <location>
        <begin position="554"/>
        <end position="589"/>
    </location>
</feature>
<dbReference type="GO" id="GO:0005634">
    <property type="term" value="C:nucleus"/>
    <property type="evidence" value="ECO:0007669"/>
    <property type="project" value="UniProtKB-SubCell"/>
</dbReference>
<feature type="domain" description="Tudor" evidence="7">
    <location>
        <begin position="852"/>
        <end position="909"/>
    </location>
</feature>
<evidence type="ECO:0000256" key="4">
    <source>
        <dbReference type="ARBA" id="ARBA00023242"/>
    </source>
</evidence>
<feature type="compositionally biased region" description="Polar residues" evidence="6">
    <location>
        <begin position="773"/>
        <end position="792"/>
    </location>
</feature>
<evidence type="ECO:0000256" key="5">
    <source>
        <dbReference type="ARBA" id="ARBA00035105"/>
    </source>
</evidence>
<evidence type="ECO:0000256" key="2">
    <source>
        <dbReference type="ARBA" id="ARBA00013421"/>
    </source>
</evidence>
<comment type="subcellular location">
    <subcellularLocation>
        <location evidence="1">Nucleus</location>
    </subcellularLocation>
</comment>
<feature type="region of interest" description="Disordered" evidence="6">
    <location>
        <begin position="168"/>
        <end position="192"/>
    </location>
</feature>
<feature type="compositionally biased region" description="Basic and acidic residues" evidence="6">
    <location>
        <begin position="411"/>
        <end position="448"/>
    </location>
</feature>
<feature type="compositionally biased region" description="Polar residues" evidence="6">
    <location>
        <begin position="682"/>
        <end position="695"/>
    </location>
</feature>
<feature type="compositionally biased region" description="Low complexity" evidence="6">
    <location>
        <begin position="449"/>
        <end position="507"/>
    </location>
</feature>
<dbReference type="InterPro" id="IPR042470">
    <property type="entry name" value="RMI1_N_C_sf"/>
</dbReference>
<dbReference type="Gene3D" id="2.30.30.140">
    <property type="match status" value="1"/>
</dbReference>
<evidence type="ECO:0000256" key="3">
    <source>
        <dbReference type="ARBA" id="ARBA00022853"/>
    </source>
</evidence>
<protein>
    <recommendedName>
        <fullName evidence="2">Tudor domain-containing protein 3</fullName>
    </recommendedName>
</protein>
<dbReference type="PANTHER" id="PTHR13681">
    <property type="entry name" value="SURVIVAL OF MOTOR NEURON-RELATED-SPLICING FACTOR 30-RELATED"/>
    <property type="match status" value="1"/>
</dbReference>
<dbReference type="InterPro" id="IPR009060">
    <property type="entry name" value="UBA-like_sf"/>
</dbReference>
<dbReference type="GO" id="GO:0006325">
    <property type="term" value="P:chromatin organization"/>
    <property type="evidence" value="ECO:0007669"/>
    <property type="project" value="UniProtKB-KW"/>
</dbReference>
<dbReference type="InterPro" id="IPR013894">
    <property type="entry name" value="RMI1_OB"/>
</dbReference>
<dbReference type="OrthoDB" id="434939at2759"/>
<evidence type="ECO:0000259" key="7">
    <source>
        <dbReference type="SMART" id="SM00333"/>
    </source>
</evidence>
<feature type="compositionally biased region" description="Low complexity" evidence="6">
    <location>
        <begin position="337"/>
        <end position="371"/>
    </location>
</feature>
<keyword evidence="4" id="KW-0539">Nucleus</keyword>
<feature type="compositionally biased region" description="Low complexity" evidence="6">
    <location>
        <begin position="590"/>
        <end position="606"/>
    </location>
</feature>
<feature type="region of interest" description="Disordered" evidence="6">
    <location>
        <begin position="272"/>
        <end position="324"/>
    </location>
</feature>
<gene>
    <name evidence="8" type="ORF">CHIRRI_LOCUS5951</name>
</gene>
<reference evidence="8" key="1">
    <citation type="submission" date="2022-01" db="EMBL/GenBank/DDBJ databases">
        <authorList>
            <person name="King R."/>
        </authorList>
    </citation>
    <scope>NUCLEOTIDE SEQUENCE</scope>
</reference>
<dbReference type="Pfam" id="PF00567">
    <property type="entry name" value="TUDOR"/>
    <property type="match status" value="1"/>
</dbReference>
<dbReference type="SMART" id="SM00333">
    <property type="entry name" value="TUDOR"/>
    <property type="match status" value="1"/>
</dbReference>
<dbReference type="EMBL" id="OU895878">
    <property type="protein sequence ID" value="CAG9803049.1"/>
    <property type="molecule type" value="Genomic_DNA"/>
</dbReference>
<feature type="region of interest" description="Disordered" evidence="6">
    <location>
        <begin position="921"/>
        <end position="963"/>
    </location>
</feature>
<dbReference type="Gene3D" id="1.10.8.10">
    <property type="entry name" value="DNA helicase RuvA subunit, C-terminal domain"/>
    <property type="match status" value="1"/>
</dbReference>
<feature type="compositionally biased region" description="Low complexity" evidence="6">
    <location>
        <begin position="614"/>
        <end position="628"/>
    </location>
</feature>
<name>A0A9N9RUJ5_9DIPT</name>
<feature type="region of interest" description="Disordered" evidence="6">
    <location>
        <begin position="660"/>
        <end position="695"/>
    </location>
</feature>
<sequence length="963" mass="108358">MNEDSELLKKEGWILSESGLKTIDLKGSARKNISKVLLDRDLREIGAGISDLHKGKFENIEHDLVVLQILKLRNISAPKSNEMSKTAPKLMKLQLTDGQNTYSAIEMEPTALSLETRPGTKISLKVKQLKYANGQLLLTPKNMDILGGYVESLVSKWEISRSLATQMKGNRSGTAPPFIPFGQKIQQNLPNDRSFKSLQQSKTKDGEENSEFNAQRQDAIAEASKAATRKTFGGGNKTLVDSNVQKVMDKGYSEEQATVALKYAKNNVEKALGNLKRRDDRQQRANSHEYEPRESTRDYNNKRGDRKGGNNSSEPPLSKPSTGVSLFDFLENKIPETTSTTTNINTAKSSSYAHNNNSNNNERFENNISSSFRKHDKENSNKSQQWSQYSSSNEQKSSQNYQKNSYNARNNDYRNQEGSSKEHSRDYKDYRHKDSRDGPRDRERDSKYQSHQSSYQSSNYSSKPNTTSTNAYSKSSHSASQKPSSYSTSSNAANNGSQNSYNNSASNKGKYGGNKPEYSSEQKSDYRGQKSDYSGQKHEYGSHKPEYNGSKPDYNNRDGGKNPSKDYNKDYNKDYHKDYNKDYSKDYNKDYNNYSSSGANNSNYNSKYDKPPRSNNNVSSHNNSSSMPHHQHQSHSNDMYQKPPRNIVESMEKMNLKGNHHQSYKSYDSSYESKSSSYPPLVSTNETKQNYSKSNAQSNYPIVGFQSKEGNEQAKNALKTKNIPGNMPQNWQQKQQQQQQQQAPAQQPTPQQVPIPVPVISQQTIKGPPPPFSNNSVPQNAPNQAPTMHSIQQPPPQSFVQHQVMHALPQPTVLATSNPPPTVYHAAPISYPGQIIMQSVQPPQIQQVPPPQQLKIGDLCLAKYWEDGKFYNAKITGNSDSTFVVLFTEYGNAEEVRKTDCVPLISVPTCPTPPINNFVQPPQMGSYRISSQQKMPPPHQQHNYHSQQGMPYKAAAGKNPRRN</sequence>
<comment type="function">
    <text evidence="5">Scaffolding protein that specifically recognizes and binds dimethylarginine-containing proteins. Plays a role in the regulation of translation of target mRNAs by binding Arg/Gly-rich motifs (GAR) in dimethylarginine-containing proteins. In nucleus, acts as a coactivator: recognizes and binds asymmetric dimethylation on the core histone tails associated with transcriptional activation (H3R17me2a and H4R3me2a) and recruits proteins at these arginine-methylated loci. In cytoplasm, acts as an antiviral factor that participates in the assembly of stress granules together with G3BP1.</text>
</comment>
<feature type="compositionally biased region" description="Basic and acidic residues" evidence="6">
    <location>
        <begin position="276"/>
        <end position="308"/>
    </location>
</feature>
<feature type="compositionally biased region" description="Low complexity" evidence="6">
    <location>
        <begin position="387"/>
        <end position="407"/>
    </location>
</feature>
<dbReference type="AlphaFoldDB" id="A0A9N9RUJ5"/>
<feature type="compositionally biased region" description="Polar residues" evidence="6">
    <location>
        <begin position="312"/>
        <end position="324"/>
    </location>
</feature>
<dbReference type="InterPro" id="IPR002999">
    <property type="entry name" value="Tudor"/>
</dbReference>
<feature type="region of interest" description="Disordered" evidence="6">
    <location>
        <begin position="720"/>
        <end position="795"/>
    </location>
</feature>
<keyword evidence="9" id="KW-1185">Reference proteome</keyword>
<evidence type="ECO:0000313" key="8">
    <source>
        <dbReference type="EMBL" id="CAG9803049.1"/>
    </source>
</evidence>
<dbReference type="PANTHER" id="PTHR13681:SF24">
    <property type="entry name" value="TUDOR DOMAIN-CONTAINING PROTEIN 3"/>
    <property type="match status" value="1"/>
</dbReference>
<reference evidence="8" key="2">
    <citation type="submission" date="2022-10" db="EMBL/GenBank/DDBJ databases">
        <authorList>
            <consortium name="ENA_rothamsted_submissions"/>
            <consortium name="culmorum"/>
            <person name="King R."/>
        </authorList>
    </citation>
    <scope>NUCLEOTIDE SEQUENCE</scope>
</reference>
<dbReference type="Proteomes" id="UP001153620">
    <property type="component" value="Chromosome 2"/>
</dbReference>
<evidence type="ECO:0000313" key="9">
    <source>
        <dbReference type="Proteomes" id="UP001153620"/>
    </source>
</evidence>
<evidence type="ECO:0000256" key="6">
    <source>
        <dbReference type="SAM" id="MobiDB-lite"/>
    </source>
</evidence>
<feature type="region of interest" description="Disordered" evidence="6">
    <location>
        <begin position="337"/>
        <end position="647"/>
    </location>
</feature>
<feature type="compositionally biased region" description="Basic and acidic residues" evidence="6">
    <location>
        <begin position="518"/>
        <end position="546"/>
    </location>
</feature>
<dbReference type="Gene3D" id="2.40.50.770">
    <property type="entry name" value="RecQ-mediated genome instability protein Rmi1, C-terminal domain"/>
    <property type="match status" value="1"/>
</dbReference>